<feature type="region of interest" description="Disordered" evidence="1">
    <location>
        <begin position="37"/>
        <end position="60"/>
    </location>
</feature>
<keyword evidence="3" id="KW-1185">Reference proteome</keyword>
<dbReference type="PANTHER" id="PTHR35161">
    <property type="entry name" value="OS02G0303100 PROTEIN"/>
    <property type="match status" value="1"/>
</dbReference>
<feature type="region of interest" description="Disordered" evidence="1">
    <location>
        <begin position="197"/>
        <end position="220"/>
    </location>
</feature>
<dbReference type="HOGENOM" id="CLU_524183_0_0_1"/>
<organism evidence="2">
    <name type="scientific">Oryza barthii</name>
    <dbReference type="NCBI Taxonomy" id="65489"/>
    <lineage>
        <taxon>Eukaryota</taxon>
        <taxon>Viridiplantae</taxon>
        <taxon>Streptophyta</taxon>
        <taxon>Embryophyta</taxon>
        <taxon>Tracheophyta</taxon>
        <taxon>Spermatophyta</taxon>
        <taxon>Magnoliopsida</taxon>
        <taxon>Liliopsida</taxon>
        <taxon>Poales</taxon>
        <taxon>Poaceae</taxon>
        <taxon>BOP clade</taxon>
        <taxon>Oryzoideae</taxon>
        <taxon>Oryzeae</taxon>
        <taxon>Oryzinae</taxon>
        <taxon>Oryza</taxon>
    </lineage>
</organism>
<evidence type="ECO:0000256" key="1">
    <source>
        <dbReference type="SAM" id="MobiDB-lite"/>
    </source>
</evidence>
<dbReference type="AlphaFoldDB" id="A0A0D3F0A8"/>
<dbReference type="PaxDb" id="65489-OBART02G02620.1"/>
<accession>A0A0D3F0A8</accession>
<reference evidence="2" key="2">
    <citation type="submission" date="2015-03" db="UniProtKB">
        <authorList>
            <consortium name="EnsemblPlants"/>
        </authorList>
    </citation>
    <scope>IDENTIFICATION</scope>
</reference>
<feature type="compositionally biased region" description="Pro residues" evidence="1">
    <location>
        <begin position="199"/>
        <end position="218"/>
    </location>
</feature>
<dbReference type="Proteomes" id="UP000026960">
    <property type="component" value="Chromosome 2"/>
</dbReference>
<dbReference type="Gramene" id="OBART02G02620.1">
    <property type="protein sequence ID" value="OBART02G02620.1"/>
    <property type="gene ID" value="OBART02G02620"/>
</dbReference>
<name>A0A0D3F0A8_9ORYZ</name>
<protein>
    <submittedName>
        <fullName evidence="2">Uncharacterized protein</fullName>
    </submittedName>
</protein>
<evidence type="ECO:0000313" key="2">
    <source>
        <dbReference type="EnsemblPlants" id="OBART02G02620.1"/>
    </source>
</evidence>
<reference evidence="2" key="1">
    <citation type="journal article" date="2009" name="Rice">
        <title>De Novo Next Generation Sequencing of Plant Genomes.</title>
        <authorList>
            <person name="Rounsley S."/>
            <person name="Marri P.R."/>
            <person name="Yu Y."/>
            <person name="He R."/>
            <person name="Sisneros N."/>
            <person name="Goicoechea J.L."/>
            <person name="Lee S.J."/>
            <person name="Angelova A."/>
            <person name="Kudrna D."/>
            <person name="Luo M."/>
            <person name="Affourtit J."/>
            <person name="Desany B."/>
            <person name="Knight J."/>
            <person name="Niazi F."/>
            <person name="Egholm M."/>
            <person name="Wing R.A."/>
        </authorList>
    </citation>
    <scope>NUCLEOTIDE SEQUENCE [LARGE SCALE GENOMIC DNA]</scope>
    <source>
        <strain evidence="2">cv. IRGC 105608</strain>
    </source>
</reference>
<dbReference type="PANTHER" id="PTHR35161:SF4">
    <property type="entry name" value="OS02G0303100 PROTEIN"/>
    <property type="match status" value="1"/>
</dbReference>
<sequence>MRRAEVAMWREIAHRGMVAQILRLRRRVVAAAADCEEDGGSAAASSPPRHRRSVTSSAPPPPLRLENFVRLFDLLIPNIAAPPRSTYYGVSDQDLVHCVGDLSRGGARAPFRVHEQEESAGDPGLRYLLNDRSSNSSNADLEAEREAALVRQAHLYERVRTSTPYHTGSANGVLKISVARGLRAATNAWNMRACRPFSTAPPPPPEPVPPVPKPPLPPSTHALQHISDDEDRYRDSNSLHSCYNPLDFVKKYPVVQFVQLKCATTAKFDRYVLKGWFQYAARDLLKSIGEHHLADLELNAITLDTLVVSCNMNAAEFLPKFKVRCETQKATDEGKMKNYQQAADVFKKLIDASVDDPDLWALLSEDAKHWLQNLDNPNLSEVYLLVNHTCFLPVQLYSHFYLACYDQLMRVPRHYAQAIFSQLPYRIGDPKGDWKTRAMQHPLLREHLLIQGANYGNEDSEQGRYRRNVPSHKTKLLGPYSPEEVDRILHLHFEKTNVDLMRTMWRRGLTYGLGLEKFFK</sequence>
<dbReference type="EnsemblPlants" id="OBART02G02620.1">
    <property type="protein sequence ID" value="OBART02G02620.1"/>
    <property type="gene ID" value="OBART02G02620"/>
</dbReference>
<proteinExistence type="predicted"/>
<evidence type="ECO:0000313" key="3">
    <source>
        <dbReference type="Proteomes" id="UP000026960"/>
    </source>
</evidence>